<protein>
    <recommendedName>
        <fullName evidence="2">Amidohydrolase-related domain-containing protein</fullName>
    </recommendedName>
</protein>
<dbReference type="Gene3D" id="3.20.20.140">
    <property type="entry name" value="Metal-dependent hydrolases"/>
    <property type="match status" value="1"/>
</dbReference>
<evidence type="ECO:0000313" key="1">
    <source>
        <dbReference type="EMBL" id="SVD74340.1"/>
    </source>
</evidence>
<reference evidence="1" key="1">
    <citation type="submission" date="2018-05" db="EMBL/GenBank/DDBJ databases">
        <authorList>
            <person name="Lanie J.A."/>
            <person name="Ng W.-L."/>
            <person name="Kazmierczak K.M."/>
            <person name="Andrzejewski T.M."/>
            <person name="Davidsen T.M."/>
            <person name="Wayne K.J."/>
            <person name="Tettelin H."/>
            <person name="Glass J.I."/>
            <person name="Rusch D."/>
            <person name="Podicherti R."/>
            <person name="Tsui H.-C.T."/>
            <person name="Winkler M.E."/>
        </authorList>
    </citation>
    <scope>NUCLEOTIDE SEQUENCE</scope>
</reference>
<dbReference type="InterPro" id="IPR032466">
    <property type="entry name" value="Metal_Hydrolase"/>
</dbReference>
<evidence type="ECO:0008006" key="2">
    <source>
        <dbReference type="Google" id="ProtNLM"/>
    </source>
</evidence>
<dbReference type="SUPFAM" id="SSF51556">
    <property type="entry name" value="Metallo-dependent hydrolases"/>
    <property type="match status" value="1"/>
</dbReference>
<sequence>MKAIDMHVHIPRQPGLPPSDMESTLRNFFNANDNNETINSIANMYRKLDMMALLLSIDSETTTGEIPDSNDYISSVVKEHSDVFIAFAAIDPWKEKQA</sequence>
<gene>
    <name evidence="1" type="ORF">METZ01_LOCUS427194</name>
</gene>
<feature type="non-terminal residue" evidence="1">
    <location>
        <position position="98"/>
    </location>
</feature>
<organism evidence="1">
    <name type="scientific">marine metagenome</name>
    <dbReference type="NCBI Taxonomy" id="408172"/>
    <lineage>
        <taxon>unclassified sequences</taxon>
        <taxon>metagenomes</taxon>
        <taxon>ecological metagenomes</taxon>
    </lineage>
</organism>
<dbReference type="AlphaFoldDB" id="A0A382XU32"/>
<name>A0A382XU32_9ZZZZ</name>
<proteinExistence type="predicted"/>
<dbReference type="EMBL" id="UINC01170342">
    <property type="protein sequence ID" value="SVD74340.1"/>
    <property type="molecule type" value="Genomic_DNA"/>
</dbReference>
<accession>A0A382XU32</accession>